<protein>
    <submittedName>
        <fullName evidence="2">Uncharacterized protein</fullName>
    </submittedName>
</protein>
<evidence type="ECO:0000256" key="1">
    <source>
        <dbReference type="SAM" id="MobiDB-lite"/>
    </source>
</evidence>
<dbReference type="Proteomes" id="UP001590950">
    <property type="component" value="Unassembled WGS sequence"/>
</dbReference>
<reference evidence="2 3" key="1">
    <citation type="submission" date="2024-09" db="EMBL/GenBank/DDBJ databases">
        <title>Rethinking Asexuality: The Enigmatic Case of Functional Sexual Genes in Lepraria (Stereocaulaceae).</title>
        <authorList>
            <person name="Doellman M."/>
            <person name="Sun Y."/>
            <person name="Barcenas-Pena A."/>
            <person name="Lumbsch H.T."/>
            <person name="Grewe F."/>
        </authorList>
    </citation>
    <scope>NUCLEOTIDE SEQUENCE [LARGE SCALE GENOMIC DNA]</scope>
    <source>
        <strain evidence="2 3">Mercado 3170</strain>
    </source>
</reference>
<accession>A0ABR4A207</accession>
<dbReference type="EMBL" id="JBEFKJ010000026">
    <property type="protein sequence ID" value="KAL2039311.1"/>
    <property type="molecule type" value="Genomic_DNA"/>
</dbReference>
<proteinExistence type="predicted"/>
<name>A0ABR4A207_9LECA</name>
<organism evidence="2 3">
    <name type="scientific">Stereocaulon virgatum</name>
    <dbReference type="NCBI Taxonomy" id="373712"/>
    <lineage>
        <taxon>Eukaryota</taxon>
        <taxon>Fungi</taxon>
        <taxon>Dikarya</taxon>
        <taxon>Ascomycota</taxon>
        <taxon>Pezizomycotina</taxon>
        <taxon>Lecanoromycetes</taxon>
        <taxon>OSLEUM clade</taxon>
        <taxon>Lecanoromycetidae</taxon>
        <taxon>Lecanorales</taxon>
        <taxon>Lecanorineae</taxon>
        <taxon>Stereocaulaceae</taxon>
        <taxon>Stereocaulon</taxon>
    </lineage>
</organism>
<feature type="region of interest" description="Disordered" evidence="1">
    <location>
        <begin position="1"/>
        <end position="22"/>
    </location>
</feature>
<gene>
    <name evidence="2" type="ORF">N7G274_007979</name>
</gene>
<comment type="caution">
    <text evidence="2">The sequence shown here is derived from an EMBL/GenBank/DDBJ whole genome shotgun (WGS) entry which is preliminary data.</text>
</comment>
<evidence type="ECO:0000313" key="3">
    <source>
        <dbReference type="Proteomes" id="UP001590950"/>
    </source>
</evidence>
<sequence>MGSLRWPRPSRRPYPPRQNRSAYLWRKYKSTSQQPTPLKQNASASHVPLTSAPFVRYALLPLIKKNPDDSFISTLNNPSQASTFFVDPTGAPHPSFTINDDYTGESKAMETSQCEEEILYADMDLEECVEGGKQHHDGACAYQQLRHF</sequence>
<evidence type="ECO:0000313" key="2">
    <source>
        <dbReference type="EMBL" id="KAL2039311.1"/>
    </source>
</evidence>
<keyword evidence="3" id="KW-1185">Reference proteome</keyword>